<reference evidence="9" key="1">
    <citation type="journal article" date="2019" name="Int. J. Syst. Evol. Microbiol.">
        <title>The Global Catalogue of Microorganisms (GCM) 10K type strain sequencing project: providing services to taxonomists for standard genome sequencing and annotation.</title>
        <authorList>
            <consortium name="The Broad Institute Genomics Platform"/>
            <consortium name="The Broad Institute Genome Sequencing Center for Infectious Disease"/>
            <person name="Wu L."/>
            <person name="Ma J."/>
        </authorList>
    </citation>
    <scope>NUCLEOTIDE SEQUENCE [LARGE SCALE GENOMIC DNA]</scope>
    <source>
        <strain evidence="9">JCM 4147</strain>
    </source>
</reference>
<name>A0ABW1GE84_9ACTN</name>
<evidence type="ECO:0000259" key="7">
    <source>
        <dbReference type="PROSITE" id="PS50110"/>
    </source>
</evidence>
<dbReference type="CDD" id="cd17535">
    <property type="entry name" value="REC_NarL-like"/>
    <property type="match status" value="1"/>
</dbReference>
<dbReference type="InterPro" id="IPR058245">
    <property type="entry name" value="NreC/VraR/RcsB-like_REC"/>
</dbReference>
<evidence type="ECO:0000256" key="3">
    <source>
        <dbReference type="ARBA" id="ARBA00023125"/>
    </source>
</evidence>
<dbReference type="PANTHER" id="PTHR43214:SF24">
    <property type="entry name" value="TRANSCRIPTIONAL REGULATORY PROTEIN NARL-RELATED"/>
    <property type="match status" value="1"/>
</dbReference>
<dbReference type="InterPro" id="IPR000792">
    <property type="entry name" value="Tscrpt_reg_LuxR_C"/>
</dbReference>
<evidence type="ECO:0000256" key="5">
    <source>
        <dbReference type="PROSITE-ProRule" id="PRU00169"/>
    </source>
</evidence>
<feature type="domain" description="Response regulatory" evidence="7">
    <location>
        <begin position="8"/>
        <end position="126"/>
    </location>
</feature>
<dbReference type="InterPro" id="IPR011006">
    <property type="entry name" value="CheY-like_superfamily"/>
</dbReference>
<dbReference type="InterPro" id="IPR001789">
    <property type="entry name" value="Sig_transdc_resp-reg_receiver"/>
</dbReference>
<dbReference type="PRINTS" id="PR00038">
    <property type="entry name" value="HTHLUXR"/>
</dbReference>
<evidence type="ECO:0000256" key="1">
    <source>
        <dbReference type="ARBA" id="ARBA00022553"/>
    </source>
</evidence>
<dbReference type="SMART" id="SM00448">
    <property type="entry name" value="REC"/>
    <property type="match status" value="1"/>
</dbReference>
<proteinExistence type="predicted"/>
<dbReference type="RefSeq" id="WP_344517171.1">
    <property type="nucleotide sequence ID" value="NZ_BAAATU010000062.1"/>
</dbReference>
<sequence length="225" mass="23759">MSGNGTIRILLADDQETIRAGFRLVLDAQPDMTVIGEAADGVTALGAALRLRPDVLLADIRMPGLDGLELTRRLAGPGADPPLRVVVVTTFDLDAYVHTALRAGASGFLLKRSGPTLLVEAVRAAMSGDALISPQITARMLHRLVPPVLGEGKPSPEPLTPREEEVAALVAGGLSNTDIGEELFISLATVKSHLASLQRKLSVRNRVGIAAWAWESGLAPTDQVR</sequence>
<evidence type="ECO:0000259" key="6">
    <source>
        <dbReference type="PROSITE" id="PS50043"/>
    </source>
</evidence>
<dbReference type="PROSITE" id="PS50110">
    <property type="entry name" value="RESPONSE_REGULATORY"/>
    <property type="match status" value="1"/>
</dbReference>
<keyword evidence="3" id="KW-0238">DNA-binding</keyword>
<keyword evidence="4" id="KW-0804">Transcription</keyword>
<dbReference type="CDD" id="cd06170">
    <property type="entry name" value="LuxR_C_like"/>
    <property type="match status" value="1"/>
</dbReference>
<dbReference type="SUPFAM" id="SSF52172">
    <property type="entry name" value="CheY-like"/>
    <property type="match status" value="1"/>
</dbReference>
<feature type="domain" description="HTH luxR-type" evidence="6">
    <location>
        <begin position="152"/>
        <end position="217"/>
    </location>
</feature>
<protein>
    <submittedName>
        <fullName evidence="8">Response regulator</fullName>
    </submittedName>
</protein>
<dbReference type="SUPFAM" id="SSF46894">
    <property type="entry name" value="C-terminal effector domain of the bipartite response regulators"/>
    <property type="match status" value="1"/>
</dbReference>
<dbReference type="SMART" id="SM00421">
    <property type="entry name" value="HTH_LUXR"/>
    <property type="match status" value="1"/>
</dbReference>
<keyword evidence="1 5" id="KW-0597">Phosphoprotein</keyword>
<evidence type="ECO:0000256" key="2">
    <source>
        <dbReference type="ARBA" id="ARBA00023015"/>
    </source>
</evidence>
<keyword evidence="2" id="KW-0805">Transcription regulation</keyword>
<dbReference type="Proteomes" id="UP001596200">
    <property type="component" value="Unassembled WGS sequence"/>
</dbReference>
<organism evidence="8 9">
    <name type="scientific">Streptomyces pulveraceus</name>
    <dbReference type="NCBI Taxonomy" id="68258"/>
    <lineage>
        <taxon>Bacteria</taxon>
        <taxon>Bacillati</taxon>
        <taxon>Actinomycetota</taxon>
        <taxon>Actinomycetes</taxon>
        <taxon>Kitasatosporales</taxon>
        <taxon>Streptomycetaceae</taxon>
        <taxon>Streptomyces</taxon>
    </lineage>
</organism>
<dbReference type="EMBL" id="JBHSPU010000002">
    <property type="protein sequence ID" value="MFC5912528.1"/>
    <property type="molecule type" value="Genomic_DNA"/>
</dbReference>
<accession>A0ABW1GE84</accession>
<dbReference type="PROSITE" id="PS50043">
    <property type="entry name" value="HTH_LUXR_2"/>
    <property type="match status" value="1"/>
</dbReference>
<dbReference type="Pfam" id="PF00196">
    <property type="entry name" value="GerE"/>
    <property type="match status" value="1"/>
</dbReference>
<dbReference type="InterPro" id="IPR016032">
    <property type="entry name" value="Sig_transdc_resp-reg_C-effctor"/>
</dbReference>
<dbReference type="PROSITE" id="PS00622">
    <property type="entry name" value="HTH_LUXR_1"/>
    <property type="match status" value="1"/>
</dbReference>
<dbReference type="InterPro" id="IPR039420">
    <property type="entry name" value="WalR-like"/>
</dbReference>
<comment type="caution">
    <text evidence="8">The sequence shown here is derived from an EMBL/GenBank/DDBJ whole genome shotgun (WGS) entry which is preliminary data.</text>
</comment>
<evidence type="ECO:0000313" key="9">
    <source>
        <dbReference type="Proteomes" id="UP001596200"/>
    </source>
</evidence>
<feature type="modified residue" description="4-aspartylphosphate" evidence="5">
    <location>
        <position position="59"/>
    </location>
</feature>
<gene>
    <name evidence="8" type="ORF">ACFP1B_03615</name>
</gene>
<keyword evidence="9" id="KW-1185">Reference proteome</keyword>
<dbReference type="PANTHER" id="PTHR43214">
    <property type="entry name" value="TWO-COMPONENT RESPONSE REGULATOR"/>
    <property type="match status" value="1"/>
</dbReference>
<evidence type="ECO:0000256" key="4">
    <source>
        <dbReference type="ARBA" id="ARBA00023163"/>
    </source>
</evidence>
<evidence type="ECO:0000313" key="8">
    <source>
        <dbReference type="EMBL" id="MFC5912528.1"/>
    </source>
</evidence>
<dbReference type="Pfam" id="PF00072">
    <property type="entry name" value="Response_reg"/>
    <property type="match status" value="1"/>
</dbReference>
<dbReference type="Gene3D" id="3.40.50.2300">
    <property type="match status" value="1"/>
</dbReference>